<dbReference type="AlphaFoldDB" id="A0A6J7EXF5"/>
<feature type="transmembrane region" description="Helical" evidence="1">
    <location>
        <begin position="161"/>
        <end position="180"/>
    </location>
</feature>
<keyword evidence="1" id="KW-0812">Transmembrane</keyword>
<keyword evidence="1" id="KW-0472">Membrane</keyword>
<keyword evidence="1" id="KW-1133">Transmembrane helix</keyword>
<reference evidence="2" key="1">
    <citation type="submission" date="2020-05" db="EMBL/GenBank/DDBJ databases">
        <authorList>
            <person name="Chiriac C."/>
            <person name="Salcher M."/>
            <person name="Ghai R."/>
            <person name="Kavagutti S V."/>
        </authorList>
    </citation>
    <scope>NUCLEOTIDE SEQUENCE</scope>
</reference>
<dbReference type="EMBL" id="CAFBLP010000087">
    <property type="protein sequence ID" value="CAB4888187.1"/>
    <property type="molecule type" value="Genomic_DNA"/>
</dbReference>
<name>A0A6J7EXF5_9ZZZZ</name>
<organism evidence="2">
    <name type="scientific">freshwater metagenome</name>
    <dbReference type="NCBI Taxonomy" id="449393"/>
    <lineage>
        <taxon>unclassified sequences</taxon>
        <taxon>metagenomes</taxon>
        <taxon>ecological metagenomes</taxon>
    </lineage>
</organism>
<evidence type="ECO:0000256" key="1">
    <source>
        <dbReference type="SAM" id="Phobius"/>
    </source>
</evidence>
<gene>
    <name evidence="2" type="ORF">UFOPK3376_02571</name>
</gene>
<proteinExistence type="predicted"/>
<protein>
    <submittedName>
        <fullName evidence="2">Unannotated protein</fullName>
    </submittedName>
</protein>
<accession>A0A6J7EXF5</accession>
<evidence type="ECO:0000313" key="2">
    <source>
        <dbReference type="EMBL" id="CAB4888187.1"/>
    </source>
</evidence>
<sequence length="196" mass="20179">MSIRRWVGAGLFLGAATLLAPVRPAAADLTGACTASGTFVAGTKSGGSFTVDAGKVGSSTVVIPREDTVNWTGSVDVPATSRPYSGSVQVKLPPPFGEFTIDSWDGASERVTNSGAHDYALPTLVPAGVTFTVTGSHTEPTTTCDGTVKVKIEGGLFDSPVAPISFALTAITGVGFIAMMRPLFRRSIRTTTGRVV</sequence>